<dbReference type="InterPro" id="IPR006059">
    <property type="entry name" value="SBP"/>
</dbReference>
<dbReference type="GO" id="GO:0055052">
    <property type="term" value="C:ATP-binding cassette (ABC) transporter complex, substrate-binding subunit-containing"/>
    <property type="evidence" value="ECO:0007669"/>
    <property type="project" value="TreeGrafter"/>
</dbReference>
<evidence type="ECO:0000256" key="3">
    <source>
        <dbReference type="ARBA" id="ARBA00022729"/>
    </source>
</evidence>
<dbReference type="PANTHER" id="PTHR30061">
    <property type="entry name" value="MALTOSE-BINDING PERIPLASMIC PROTEIN"/>
    <property type="match status" value="1"/>
</dbReference>
<dbReference type="GO" id="GO:1901982">
    <property type="term" value="F:maltose binding"/>
    <property type="evidence" value="ECO:0007669"/>
    <property type="project" value="TreeGrafter"/>
</dbReference>
<dbReference type="RefSeq" id="WP_077965747.1">
    <property type="nucleotide sequence ID" value="NZ_CP045178.1"/>
</dbReference>
<dbReference type="STRING" id="83656.B1H18_06895"/>
<feature type="signal peptide" evidence="4">
    <location>
        <begin position="1"/>
        <end position="25"/>
    </location>
</feature>
<dbReference type="Gene3D" id="3.40.190.10">
    <property type="entry name" value="Periplasmic binding protein-like II"/>
    <property type="match status" value="2"/>
</dbReference>
<organism evidence="5 6">
    <name type="scientific">Streptomyces tsukubensis</name>
    <dbReference type="NCBI Taxonomy" id="83656"/>
    <lineage>
        <taxon>Bacteria</taxon>
        <taxon>Bacillati</taxon>
        <taxon>Actinomycetota</taxon>
        <taxon>Actinomycetes</taxon>
        <taxon>Kitasatosporales</taxon>
        <taxon>Streptomycetaceae</taxon>
        <taxon>Streptomyces</taxon>
    </lineage>
</organism>
<keyword evidence="6" id="KW-1185">Reference proteome</keyword>
<evidence type="ECO:0000256" key="1">
    <source>
        <dbReference type="ARBA" id="ARBA00008520"/>
    </source>
</evidence>
<comment type="similarity">
    <text evidence="1">Belongs to the bacterial solute-binding protein 1 family.</text>
</comment>
<proteinExistence type="inferred from homology"/>
<feature type="chain" id="PRO_5010700339" evidence="4">
    <location>
        <begin position="26"/>
        <end position="435"/>
    </location>
</feature>
<dbReference type="OrthoDB" id="9780991at2"/>
<dbReference type="Pfam" id="PF13416">
    <property type="entry name" value="SBP_bac_8"/>
    <property type="match status" value="1"/>
</dbReference>
<dbReference type="PANTHER" id="PTHR30061:SF50">
    <property type="entry name" value="MALTOSE_MALTODEXTRIN-BINDING PERIPLASMIC PROTEIN"/>
    <property type="match status" value="1"/>
</dbReference>
<dbReference type="PROSITE" id="PS51257">
    <property type="entry name" value="PROKAR_LIPOPROTEIN"/>
    <property type="match status" value="1"/>
</dbReference>
<dbReference type="AlphaFoldDB" id="A0A1V4AE38"/>
<evidence type="ECO:0000256" key="2">
    <source>
        <dbReference type="ARBA" id="ARBA00022448"/>
    </source>
</evidence>
<dbReference type="GO" id="GO:0015768">
    <property type="term" value="P:maltose transport"/>
    <property type="evidence" value="ECO:0007669"/>
    <property type="project" value="TreeGrafter"/>
</dbReference>
<sequence>MKLSARMAVPVTALVLTGLAATACAPSTSGGGGPAKNENSGTLRVWLFQEVNNKPKQKVVDTAVARFEKAHSGTHVHVEYIPVETRAEKIKAAFNDPKSAPDLIEYGNTDTAGYVKDGGLADITEEFGAWKEAKETDATAKESVTVDGKVYGAPYFVGVRALYYRTDIFEELKLTVPKTQAELVTTAKKIHKKRPGLYGLAVGGAYTYGAMPFIWAGGGDLATRKGDTYTSTLDSAAAHKGIKTYTSLFGDDNCPAAKCAGMGGNDTVTAFASGKAAMAIGGDFSHQAVEDGKVKGDYAVVPLPGVKAGDIAPAFAGGNNLGVLKSTSHRSLAVGLLRELAGKDTQRALFDAMGFLPTYTDVREEVAREEPFVAPFVKTLGAGAKFVPASPAWAQIDASLILPTMFQEIVSGRKGVGAASGDAAKKMDAAFNSAG</sequence>
<evidence type="ECO:0000256" key="4">
    <source>
        <dbReference type="SAM" id="SignalP"/>
    </source>
</evidence>
<dbReference type="SUPFAM" id="SSF53850">
    <property type="entry name" value="Periplasmic binding protein-like II"/>
    <property type="match status" value="1"/>
</dbReference>
<dbReference type="GO" id="GO:0042956">
    <property type="term" value="P:maltodextrin transmembrane transport"/>
    <property type="evidence" value="ECO:0007669"/>
    <property type="project" value="TreeGrafter"/>
</dbReference>
<reference evidence="5 6" key="1">
    <citation type="submission" date="2017-02" db="EMBL/GenBank/DDBJ databases">
        <title>Draft Genome Sequence of Streptomyces tsukubaensis F601, a Producer of the immunosuppressant tacrolimus FK506.</title>
        <authorList>
            <person name="Zong G."/>
            <person name="Zhong C."/>
            <person name="Fu J."/>
            <person name="Qin R."/>
            <person name="Cao G."/>
        </authorList>
    </citation>
    <scope>NUCLEOTIDE SEQUENCE [LARGE SCALE GENOMIC DNA]</scope>
    <source>
        <strain evidence="5 6">F601</strain>
    </source>
</reference>
<comment type="caution">
    <text evidence="5">The sequence shown here is derived from an EMBL/GenBank/DDBJ whole genome shotgun (WGS) entry which is preliminary data.</text>
</comment>
<keyword evidence="3 4" id="KW-0732">Signal</keyword>
<evidence type="ECO:0000313" key="6">
    <source>
        <dbReference type="Proteomes" id="UP000190539"/>
    </source>
</evidence>
<evidence type="ECO:0000313" key="5">
    <source>
        <dbReference type="EMBL" id="OON81825.1"/>
    </source>
</evidence>
<keyword evidence="2" id="KW-0813">Transport</keyword>
<dbReference type="EMBL" id="MVFC01000003">
    <property type="protein sequence ID" value="OON81825.1"/>
    <property type="molecule type" value="Genomic_DNA"/>
</dbReference>
<name>A0A1V4AE38_9ACTN</name>
<accession>A0A1V4AE38</accession>
<dbReference type="Proteomes" id="UP000190539">
    <property type="component" value="Unassembled WGS sequence"/>
</dbReference>
<protein>
    <submittedName>
        <fullName evidence="5">ABC transporter substrate-binding protein</fullName>
    </submittedName>
</protein>
<gene>
    <name evidence="5" type="ORF">B1H18_06895</name>
</gene>